<comment type="caution">
    <text evidence="2">The sequence shown here is derived from an EMBL/GenBank/DDBJ whole genome shotgun (WGS) entry which is preliminary data.</text>
</comment>
<dbReference type="OrthoDB" id="5105088at2759"/>
<feature type="compositionally biased region" description="Basic and acidic residues" evidence="1">
    <location>
        <begin position="698"/>
        <end position="711"/>
    </location>
</feature>
<reference evidence="2" key="2">
    <citation type="submission" date="2020-10" db="EMBL/GenBank/DDBJ databases">
        <authorList>
            <person name="Peck L.D."/>
            <person name="Nowell R.W."/>
            <person name="Flood J."/>
            <person name="Ryan M.J."/>
            <person name="Barraclough T.G."/>
        </authorList>
    </citation>
    <scope>NUCLEOTIDE SEQUENCE</scope>
    <source>
        <strain evidence="2">IMI 127659i</strain>
    </source>
</reference>
<reference evidence="2" key="1">
    <citation type="journal article" date="2020" name="bioRxiv">
        <title>Historical genomics reveals the evolutionary mechanisms behind multiple outbreaks of the host-specific coffee wilt pathogen Fusarium xylarioides.</title>
        <authorList>
            <person name="Peck D."/>
            <person name="Nowell R.W."/>
            <person name="Flood J."/>
            <person name="Ryan M.J."/>
            <person name="Barraclough T.G."/>
        </authorList>
    </citation>
    <scope>NUCLEOTIDE SEQUENCE</scope>
    <source>
        <strain evidence="2">IMI 127659i</strain>
    </source>
</reference>
<feature type="region of interest" description="Disordered" evidence="1">
    <location>
        <begin position="690"/>
        <end position="774"/>
    </location>
</feature>
<proteinExistence type="predicted"/>
<feature type="compositionally biased region" description="Polar residues" evidence="1">
    <location>
        <begin position="490"/>
        <end position="539"/>
    </location>
</feature>
<organism evidence="2 3">
    <name type="scientific">Fusarium xylarioides</name>
    <dbReference type="NCBI Taxonomy" id="221167"/>
    <lineage>
        <taxon>Eukaryota</taxon>
        <taxon>Fungi</taxon>
        <taxon>Dikarya</taxon>
        <taxon>Ascomycota</taxon>
        <taxon>Pezizomycotina</taxon>
        <taxon>Sordariomycetes</taxon>
        <taxon>Hypocreomycetidae</taxon>
        <taxon>Hypocreales</taxon>
        <taxon>Nectriaceae</taxon>
        <taxon>Fusarium</taxon>
        <taxon>Fusarium fujikuroi species complex</taxon>
    </lineage>
</organism>
<sequence length="774" mass="84872">MSERNQTQGEAAGGGGPSSHHGGGGGGGGIRGGYNNSHGNYQGHGNWANTPNYPTPHPNYNQNPQMGPGYNQNFQGFNQNLPMGQGYNQNSQMGPGYNTNQFEPNLPWQPGNEPSNPFSQSHQASQTPQSQNNGGQGWGRRKRAKKSHEVDKVTLREVETDKGPSLDIFNESKGGGRQAKFHKGINVYGTPVQAFGRQNARELNEGIKRQFPEDAKLHALIWRAPVLVRGSSTTATPVVLGRPIRQQLIAPEDDGFADDAEILPDVEVNEESNTQALAQNTAAPNAQVPAQTEPEVCAACRQPGHEVIQCWHIGPDGFTHGCGICNSAAHETDGCPRFPKDPRQQLEILVTRRACLPPLRSKFWYAILWRWATANPSVDVDDIFPRFPWSTDFAKDALNGENRGTAEEMLINMRNNPDMERSMFLADPSTETWAKAQETYGGSPKNFYAKLTEIKVAASQQRVANAGAQGQQGLAYVAAERNDIASSSSQTWPTQQPRTGQQSQVPVTIQSNQGPSTTQVASAGPSQATPATTVDTPQEMSKRDRVKAAQEYPVLPPQVVESAMEGVQLDLDDNMEATDEIHFVTIVKWGYGIPSENGPLKWFKLSLLEAKDIPVEVAASTRLQGAHRFKNNMMKHPIEIIAAFFEGGYSTEPTRHLKESEYERIGYVGFDGALACLDFDNLSLEAQARFASTQSDSDGDHEGPQETRPERTPAQSSPMPRQNLLSTFVSVARNASSLHRHSAQQRRSPRGPSKKEGQNEHSLRTAQCPDRIRC</sequence>
<keyword evidence="3" id="KW-1185">Reference proteome</keyword>
<evidence type="ECO:0000313" key="3">
    <source>
        <dbReference type="Proteomes" id="UP000750502"/>
    </source>
</evidence>
<name>A0A9P7L568_9HYPO</name>
<dbReference type="AlphaFoldDB" id="A0A9P7L568"/>
<feature type="compositionally biased region" description="Gly residues" evidence="1">
    <location>
        <begin position="11"/>
        <end position="32"/>
    </location>
</feature>
<dbReference type="Proteomes" id="UP000750502">
    <property type="component" value="Unassembled WGS sequence"/>
</dbReference>
<feature type="compositionally biased region" description="Low complexity" evidence="1">
    <location>
        <begin position="58"/>
        <end position="80"/>
    </location>
</feature>
<evidence type="ECO:0000256" key="1">
    <source>
        <dbReference type="SAM" id="MobiDB-lite"/>
    </source>
</evidence>
<feature type="compositionally biased region" description="Polar residues" evidence="1">
    <location>
        <begin position="86"/>
        <end position="103"/>
    </location>
</feature>
<feature type="compositionally biased region" description="Basic and acidic residues" evidence="1">
    <location>
        <begin position="753"/>
        <end position="763"/>
    </location>
</feature>
<feature type="region of interest" description="Disordered" evidence="1">
    <location>
        <begin position="1"/>
        <end position="154"/>
    </location>
</feature>
<gene>
    <name evidence="2" type="ORF">H9Q72_010424</name>
</gene>
<feature type="region of interest" description="Disordered" evidence="1">
    <location>
        <begin position="485"/>
        <end position="545"/>
    </location>
</feature>
<evidence type="ECO:0000313" key="2">
    <source>
        <dbReference type="EMBL" id="KAG5761453.1"/>
    </source>
</evidence>
<feature type="compositionally biased region" description="Basic residues" evidence="1">
    <location>
        <begin position="738"/>
        <end position="749"/>
    </location>
</feature>
<dbReference type="EMBL" id="JADFTT010000449">
    <property type="protein sequence ID" value="KAG5761453.1"/>
    <property type="molecule type" value="Genomic_DNA"/>
</dbReference>
<protein>
    <submittedName>
        <fullName evidence="2">Uncharacterized protein</fullName>
    </submittedName>
</protein>
<feature type="compositionally biased region" description="Polar residues" evidence="1">
    <location>
        <begin position="713"/>
        <end position="737"/>
    </location>
</feature>
<accession>A0A9P7L568</accession>
<feature type="compositionally biased region" description="Polar residues" evidence="1">
    <location>
        <begin position="112"/>
        <end position="133"/>
    </location>
</feature>